<evidence type="ECO:0000256" key="11">
    <source>
        <dbReference type="SAM" id="Phobius"/>
    </source>
</evidence>
<dbReference type="PROSITE" id="PS50839">
    <property type="entry name" value="CHASE"/>
    <property type="match status" value="1"/>
</dbReference>
<dbReference type="SUPFAM" id="SSF55874">
    <property type="entry name" value="ATPase domain of HSP90 chaperone/DNA topoisomerase II/histidine kinase"/>
    <property type="match status" value="1"/>
</dbReference>
<gene>
    <name evidence="14" type="primary">pleC_2</name>
    <name evidence="14" type="ORF">DSM110277_01691</name>
</gene>
<protein>
    <recommendedName>
        <fullName evidence="3">histidine kinase</fullName>
        <ecNumber evidence="3">2.7.13.3</ecNumber>
    </recommendedName>
</protein>
<evidence type="ECO:0000313" key="15">
    <source>
        <dbReference type="Proteomes" id="UP000830781"/>
    </source>
</evidence>
<dbReference type="Pfam" id="PF12860">
    <property type="entry name" value="PAS_7"/>
    <property type="match status" value="1"/>
</dbReference>
<evidence type="ECO:0000256" key="8">
    <source>
        <dbReference type="ARBA" id="ARBA00022989"/>
    </source>
</evidence>
<name>A0AAX3ABY7_9RHOB</name>
<keyword evidence="15" id="KW-1185">Reference proteome</keyword>
<dbReference type="PANTHER" id="PTHR43047:SF72">
    <property type="entry name" value="OSMOSENSING HISTIDINE PROTEIN KINASE SLN1"/>
    <property type="match status" value="1"/>
</dbReference>
<dbReference type="SMART" id="SM01079">
    <property type="entry name" value="CHASE"/>
    <property type="match status" value="1"/>
</dbReference>
<comment type="subcellular location">
    <subcellularLocation>
        <location evidence="2">Membrane</location>
    </subcellularLocation>
</comment>
<reference evidence="15" key="1">
    <citation type="journal article" date="2022" name="Microorganisms">
        <title>Beyond the ABCs#Discovery of Three New Plasmid Types in Rhodobacterales (RepQ, RepY, RepW).</title>
        <authorList>
            <person name="Freese H.M."/>
            <person name="Ringel V."/>
            <person name="Overmann J."/>
            <person name="Petersen J."/>
        </authorList>
    </citation>
    <scope>NUCLEOTIDE SEQUENCE [LARGE SCALE GENOMIC DNA]</scope>
    <source>
        <strain evidence="15">DSM 110277</strain>
    </source>
</reference>
<dbReference type="AlphaFoldDB" id="A0AAX3ABY7"/>
<evidence type="ECO:0000259" key="13">
    <source>
        <dbReference type="PROSITE" id="PS50839"/>
    </source>
</evidence>
<comment type="catalytic activity">
    <reaction evidence="1">
        <text>ATP + protein L-histidine = ADP + protein N-phospho-L-histidine.</text>
        <dbReference type="EC" id="2.7.13.3"/>
    </reaction>
</comment>
<keyword evidence="4" id="KW-0597">Phosphoprotein</keyword>
<dbReference type="RefSeq" id="WP_243250073.1">
    <property type="nucleotide sequence ID" value="NZ_CP084959.1"/>
</dbReference>
<dbReference type="CDD" id="cd16922">
    <property type="entry name" value="HATPase_EvgS-ArcB-TorS-like"/>
    <property type="match status" value="1"/>
</dbReference>
<dbReference type="PANTHER" id="PTHR43047">
    <property type="entry name" value="TWO-COMPONENT HISTIDINE PROTEIN KINASE"/>
    <property type="match status" value="1"/>
</dbReference>
<dbReference type="InterPro" id="IPR006189">
    <property type="entry name" value="CHASE_dom"/>
</dbReference>
<dbReference type="GO" id="GO:0000155">
    <property type="term" value="F:phosphorelay sensor kinase activity"/>
    <property type="evidence" value="ECO:0007669"/>
    <property type="project" value="InterPro"/>
</dbReference>
<dbReference type="SUPFAM" id="SSF47384">
    <property type="entry name" value="Homodimeric domain of signal transducing histidine kinase"/>
    <property type="match status" value="1"/>
</dbReference>
<evidence type="ECO:0000259" key="12">
    <source>
        <dbReference type="PROSITE" id="PS50109"/>
    </source>
</evidence>
<evidence type="ECO:0000256" key="2">
    <source>
        <dbReference type="ARBA" id="ARBA00004370"/>
    </source>
</evidence>
<evidence type="ECO:0000313" key="14">
    <source>
        <dbReference type="EMBL" id="UOA23274.1"/>
    </source>
</evidence>
<dbReference type="EC" id="2.7.13.3" evidence="3"/>
<sequence length="684" mass="75647">MKLINEFKVYAARKAFVALAILVLGGVAGIGYTIVELDRNNHISNVRRDVEQGLYAATEQIQLRFFETVLVAKNVESMLTQSGGIVETQISRLVSEFQRHNPAILAVALAPGLEVTHSFPQVENSKTVGLKYWQIPSQMKSVAKAYRERSPVVDGPVALVQGGQGYILRYPVFLPNSDLNLDQFWGVISVVLDADSLIGSEQHNFGSKDDYLFNLIELQSSGLIAVTGSELSNYAGEPPVTVEFTMLGSKWRADAMPADGWPKYSPESPYLIAFAAFSMVMLLFGFLAYRRLAKKRAFAHALLAEAVDCIDEGFISFDERERLVLVNKTYLNYHSDIADKIVPGITMEEMLRLSGDHHNVPEVYDQREGWIRHRMNRFRNPGESFLQNVGDDFWLKVTEAKTPHGYTVGIWTDVSVEKRAQQAAEAADREKTEFLNNVSHELRTPLTVIFGRATFIENDEMLPQSKRVRSAMDADQGVSNELSDAIAAHSRFVSEQGSGIADAAKHMIRLVEDLLDWTKVARGTLELDVSSLDADQVARSVVQDLSSNAEKKGLELTYSGVGPLDVIADKVRLKQILYNLVNNAVKFTDTGSINLSVRTEAQHIIFDVTDTGRGISEDNLEKVFHRFHQIDGSMVRENGGLGLGLAISEQLAQLHGGSLKLKSKLGEGSTFSLLLPVGEISLAA</sequence>
<dbReference type="InterPro" id="IPR005467">
    <property type="entry name" value="His_kinase_dom"/>
</dbReference>
<evidence type="ECO:0000256" key="7">
    <source>
        <dbReference type="ARBA" id="ARBA00022777"/>
    </source>
</evidence>
<keyword evidence="9" id="KW-0902">Two-component regulatory system</keyword>
<feature type="domain" description="Histidine kinase" evidence="12">
    <location>
        <begin position="437"/>
        <end position="679"/>
    </location>
</feature>
<dbReference type="PROSITE" id="PS50109">
    <property type="entry name" value="HIS_KIN"/>
    <property type="match status" value="1"/>
</dbReference>
<dbReference type="Proteomes" id="UP000830781">
    <property type="component" value="Chromosome"/>
</dbReference>
<dbReference type="InterPro" id="IPR036890">
    <property type="entry name" value="HATPase_C_sf"/>
</dbReference>
<organism evidence="14 15">
    <name type="scientific">Sulfitobacter pontiacus</name>
    <dbReference type="NCBI Taxonomy" id="60137"/>
    <lineage>
        <taxon>Bacteria</taxon>
        <taxon>Pseudomonadati</taxon>
        <taxon>Pseudomonadota</taxon>
        <taxon>Alphaproteobacteria</taxon>
        <taxon>Rhodobacterales</taxon>
        <taxon>Roseobacteraceae</taxon>
        <taxon>Sulfitobacter</taxon>
    </lineage>
</organism>
<evidence type="ECO:0000256" key="5">
    <source>
        <dbReference type="ARBA" id="ARBA00022679"/>
    </source>
</evidence>
<proteinExistence type="predicted"/>
<dbReference type="InterPro" id="IPR003661">
    <property type="entry name" value="HisK_dim/P_dom"/>
</dbReference>
<dbReference type="Gene3D" id="3.30.565.10">
    <property type="entry name" value="Histidine kinase-like ATPase, C-terminal domain"/>
    <property type="match status" value="1"/>
</dbReference>
<evidence type="ECO:0000256" key="3">
    <source>
        <dbReference type="ARBA" id="ARBA00012438"/>
    </source>
</evidence>
<keyword evidence="6 11" id="KW-0812">Transmembrane</keyword>
<dbReference type="InterPro" id="IPR003594">
    <property type="entry name" value="HATPase_dom"/>
</dbReference>
<evidence type="ECO:0000256" key="4">
    <source>
        <dbReference type="ARBA" id="ARBA00022553"/>
    </source>
</evidence>
<dbReference type="SMART" id="SM00388">
    <property type="entry name" value="HisKA"/>
    <property type="match status" value="1"/>
</dbReference>
<keyword evidence="10 11" id="KW-0472">Membrane</keyword>
<keyword evidence="8 11" id="KW-1133">Transmembrane helix</keyword>
<dbReference type="InterPro" id="IPR042240">
    <property type="entry name" value="CHASE_sf"/>
</dbReference>
<dbReference type="Pfam" id="PF03924">
    <property type="entry name" value="CHASE"/>
    <property type="match status" value="1"/>
</dbReference>
<evidence type="ECO:0000256" key="10">
    <source>
        <dbReference type="ARBA" id="ARBA00023136"/>
    </source>
</evidence>
<dbReference type="GO" id="GO:0005886">
    <property type="term" value="C:plasma membrane"/>
    <property type="evidence" value="ECO:0007669"/>
    <property type="project" value="TreeGrafter"/>
</dbReference>
<dbReference type="FunFam" id="3.30.565.10:FF:000010">
    <property type="entry name" value="Sensor histidine kinase RcsC"/>
    <property type="match status" value="1"/>
</dbReference>
<accession>A0AAX3ABY7</accession>
<dbReference type="Gene3D" id="3.30.450.350">
    <property type="entry name" value="CHASE domain"/>
    <property type="match status" value="1"/>
</dbReference>
<dbReference type="SMART" id="SM00387">
    <property type="entry name" value="HATPase_c"/>
    <property type="match status" value="1"/>
</dbReference>
<dbReference type="Pfam" id="PF00512">
    <property type="entry name" value="HisKA"/>
    <property type="match status" value="1"/>
</dbReference>
<dbReference type="Pfam" id="PF02518">
    <property type="entry name" value="HATPase_c"/>
    <property type="match status" value="1"/>
</dbReference>
<keyword evidence="5 14" id="KW-0808">Transferase</keyword>
<dbReference type="Gene3D" id="1.10.287.130">
    <property type="match status" value="1"/>
</dbReference>
<feature type="transmembrane region" description="Helical" evidence="11">
    <location>
        <begin position="270"/>
        <end position="289"/>
    </location>
</feature>
<evidence type="ECO:0000256" key="1">
    <source>
        <dbReference type="ARBA" id="ARBA00000085"/>
    </source>
</evidence>
<dbReference type="InterPro" id="IPR036097">
    <property type="entry name" value="HisK_dim/P_sf"/>
</dbReference>
<dbReference type="GO" id="GO:0009927">
    <property type="term" value="F:histidine phosphotransfer kinase activity"/>
    <property type="evidence" value="ECO:0007669"/>
    <property type="project" value="TreeGrafter"/>
</dbReference>
<evidence type="ECO:0000256" key="9">
    <source>
        <dbReference type="ARBA" id="ARBA00023012"/>
    </source>
</evidence>
<evidence type="ECO:0000256" key="6">
    <source>
        <dbReference type="ARBA" id="ARBA00022692"/>
    </source>
</evidence>
<keyword evidence="7" id="KW-0418">Kinase</keyword>
<dbReference type="EMBL" id="CP084959">
    <property type="protein sequence ID" value="UOA23274.1"/>
    <property type="molecule type" value="Genomic_DNA"/>
</dbReference>
<dbReference type="CDD" id="cd00082">
    <property type="entry name" value="HisKA"/>
    <property type="match status" value="1"/>
</dbReference>
<feature type="domain" description="CHASE" evidence="13">
    <location>
        <begin position="115"/>
        <end position="198"/>
    </location>
</feature>
<dbReference type="PRINTS" id="PR00344">
    <property type="entry name" value="BCTRLSENSOR"/>
</dbReference>
<dbReference type="InterPro" id="IPR004358">
    <property type="entry name" value="Sig_transdc_His_kin-like_C"/>
</dbReference>